<proteinExistence type="predicted"/>
<comment type="caution">
    <text evidence="5">The sequence shown here is derived from an EMBL/GenBank/DDBJ whole genome shotgun (WGS) entry which is preliminary data.</text>
</comment>
<dbReference type="Pfam" id="PF00383">
    <property type="entry name" value="dCMP_cyt_deam_1"/>
    <property type="match status" value="1"/>
</dbReference>
<reference evidence="6" key="1">
    <citation type="submission" date="2022-10" db="EMBL/GenBank/DDBJ databases">
        <title>Genome assembly of Pristionchus species.</title>
        <authorList>
            <person name="Yoshida K."/>
            <person name="Sommer R.J."/>
        </authorList>
    </citation>
    <scope>NUCLEOTIDE SEQUENCE [LARGE SCALE GENOMIC DNA]</scope>
    <source>
        <strain evidence="6">RS5460</strain>
    </source>
</reference>
<dbReference type="Gene3D" id="3.40.140.10">
    <property type="entry name" value="Cytidine Deaminase, domain 2"/>
    <property type="match status" value="1"/>
</dbReference>
<evidence type="ECO:0000256" key="1">
    <source>
        <dbReference type="ARBA" id="ARBA00022723"/>
    </source>
</evidence>
<dbReference type="CDD" id="cd01285">
    <property type="entry name" value="nucleoside_deaminase"/>
    <property type="match status" value="1"/>
</dbReference>
<sequence>KKHGWCTPSMFSSASSLSAEDRVWIDRAFVLAEQALQADEVPVGCVFVYDKAEIGSGRNRVNQTHDPTRHAEMVALEFMESSRSDIAEILPSTSLYVTLEPCIMCAAALYNIGVGRIVYGADNERFGGMRSVGNAQRYRAKPESVEVVAGVDCDRSIRLLKAFYDKQNPFAPDDKRKVKKAKIEDK</sequence>
<name>A0AAN5CQI9_9BILA</name>
<evidence type="ECO:0000256" key="2">
    <source>
        <dbReference type="ARBA" id="ARBA00022801"/>
    </source>
</evidence>
<dbReference type="GO" id="GO:0005634">
    <property type="term" value="C:nucleus"/>
    <property type="evidence" value="ECO:0007669"/>
    <property type="project" value="TreeGrafter"/>
</dbReference>
<keyword evidence="1" id="KW-0479">Metal-binding</keyword>
<evidence type="ECO:0000259" key="4">
    <source>
        <dbReference type="PROSITE" id="PS51747"/>
    </source>
</evidence>
<evidence type="ECO:0000313" key="6">
    <source>
        <dbReference type="Proteomes" id="UP001328107"/>
    </source>
</evidence>
<feature type="domain" description="CMP/dCMP-type deaminase" evidence="4">
    <location>
        <begin position="19"/>
        <end position="131"/>
    </location>
</feature>
<evidence type="ECO:0000313" key="5">
    <source>
        <dbReference type="EMBL" id="GMR48579.1"/>
    </source>
</evidence>
<dbReference type="AlphaFoldDB" id="A0AAN5CQI9"/>
<keyword evidence="3" id="KW-0862">Zinc</keyword>
<dbReference type="EMBL" id="BTRK01000004">
    <property type="protein sequence ID" value="GMR48579.1"/>
    <property type="molecule type" value="Genomic_DNA"/>
</dbReference>
<dbReference type="GO" id="GO:0008270">
    <property type="term" value="F:zinc ion binding"/>
    <property type="evidence" value="ECO:0007669"/>
    <property type="project" value="InterPro"/>
</dbReference>
<dbReference type="InterPro" id="IPR002125">
    <property type="entry name" value="CMP_dCMP_dom"/>
</dbReference>
<dbReference type="GO" id="GO:0005737">
    <property type="term" value="C:cytoplasm"/>
    <property type="evidence" value="ECO:0007669"/>
    <property type="project" value="TreeGrafter"/>
</dbReference>
<dbReference type="Proteomes" id="UP001328107">
    <property type="component" value="Unassembled WGS sequence"/>
</dbReference>
<dbReference type="PANTHER" id="PTHR11079:SF149">
    <property type="entry name" value="TRNA-SPECIFIC ADENOSINE DEAMINASE 2"/>
    <property type="match status" value="1"/>
</dbReference>
<dbReference type="GO" id="GO:0002100">
    <property type="term" value="P:tRNA wobble adenosine to inosine editing"/>
    <property type="evidence" value="ECO:0007669"/>
    <property type="project" value="TreeGrafter"/>
</dbReference>
<keyword evidence="6" id="KW-1185">Reference proteome</keyword>
<dbReference type="PROSITE" id="PS00903">
    <property type="entry name" value="CYT_DCMP_DEAMINASES_1"/>
    <property type="match status" value="1"/>
</dbReference>
<organism evidence="5 6">
    <name type="scientific">Pristionchus mayeri</name>
    <dbReference type="NCBI Taxonomy" id="1317129"/>
    <lineage>
        <taxon>Eukaryota</taxon>
        <taxon>Metazoa</taxon>
        <taxon>Ecdysozoa</taxon>
        <taxon>Nematoda</taxon>
        <taxon>Chromadorea</taxon>
        <taxon>Rhabditida</taxon>
        <taxon>Rhabditina</taxon>
        <taxon>Diplogasteromorpha</taxon>
        <taxon>Diplogasteroidea</taxon>
        <taxon>Neodiplogasteridae</taxon>
        <taxon>Pristionchus</taxon>
    </lineage>
</organism>
<evidence type="ECO:0000256" key="3">
    <source>
        <dbReference type="ARBA" id="ARBA00022833"/>
    </source>
</evidence>
<keyword evidence="2" id="KW-0378">Hydrolase</keyword>
<dbReference type="SUPFAM" id="SSF53927">
    <property type="entry name" value="Cytidine deaminase-like"/>
    <property type="match status" value="1"/>
</dbReference>
<dbReference type="InterPro" id="IPR016193">
    <property type="entry name" value="Cytidine_deaminase-like"/>
</dbReference>
<dbReference type="PANTHER" id="PTHR11079">
    <property type="entry name" value="CYTOSINE DEAMINASE FAMILY MEMBER"/>
    <property type="match status" value="1"/>
</dbReference>
<protein>
    <recommendedName>
        <fullName evidence="4">CMP/dCMP-type deaminase domain-containing protein</fullName>
    </recommendedName>
</protein>
<feature type="non-terminal residue" evidence="5">
    <location>
        <position position="1"/>
    </location>
</feature>
<gene>
    <name evidence="5" type="ORF">PMAYCL1PPCAC_18774</name>
</gene>
<dbReference type="GO" id="GO:0052717">
    <property type="term" value="F:tRNA-specific adenosine-34 deaminase activity"/>
    <property type="evidence" value="ECO:0007669"/>
    <property type="project" value="TreeGrafter"/>
</dbReference>
<accession>A0AAN5CQI9</accession>
<dbReference type="PROSITE" id="PS51747">
    <property type="entry name" value="CYT_DCMP_DEAMINASES_2"/>
    <property type="match status" value="1"/>
</dbReference>
<dbReference type="InterPro" id="IPR016192">
    <property type="entry name" value="APOBEC/CMP_deaminase_Zn-bd"/>
</dbReference>